<dbReference type="InterPro" id="IPR039448">
    <property type="entry name" value="Beta_helix"/>
</dbReference>
<evidence type="ECO:0000259" key="3">
    <source>
        <dbReference type="Pfam" id="PF16841"/>
    </source>
</evidence>
<keyword evidence="5" id="KW-1185">Reference proteome</keyword>
<feature type="compositionally biased region" description="Pro residues" evidence="1">
    <location>
        <begin position="325"/>
        <end position="339"/>
    </location>
</feature>
<comment type="caution">
    <text evidence="4">The sequence shown here is derived from an EMBL/GenBank/DDBJ whole genome shotgun (WGS) entry which is preliminary data.</text>
</comment>
<dbReference type="InterPro" id="IPR011050">
    <property type="entry name" value="Pectin_lyase_fold/virulence"/>
</dbReference>
<proteinExistence type="predicted"/>
<sequence>MSTLTVGAGQQYSTIASAVAASRDGDVLAVQAGTYRNDFANIDKKLTIEGVGGVARLEASGDIPNGKGILMVNTDVTIKNLAFSGATVADGNGAGIRFQGGNLTIENSLFENNQNGLLTNTMPGSTLTIRNSEFSHNGTGDGRTHNIYVGEIGKLSIDNSYFHDAVVGHEIKSRSYETVITNSRIAEGADGTGSYSIDLPNGGSAYIAGNTIQQGEHSQNPAMIHFGGESGPYPGSSLTVTNNTFVNDLPSQSAVAVLNQTGVLASVTGNATYGIASDLVAFGAAQVSNVTTLVVRPLIDLLHSVDAPAAPAPAPAPVAAAPVVTPDPAPAPAPSPSPAAGPGDLVLRVSEDAWQGHAQFTVSVDGAQVGGVRTASASHAAGQHDDVVIPGLPAGAHAVAVTFLNDAWGGSAAADRNLYVDSVSYAGEEKGIGAVLLSSGASATTTVGAAAPAPAPEAAGGHSLTLHLAEDAWRGDAQFAVMADGKQVGGGTVTASHAAGAVQDFTFNLPSAPSTVDVAFLNDAWGGTAGTDRNLYVAGFSVDGHEQPGATAALMSAGTAHFNVDPWA</sequence>
<evidence type="ECO:0000256" key="1">
    <source>
        <dbReference type="SAM" id="MobiDB-lite"/>
    </source>
</evidence>
<dbReference type="Pfam" id="PF16841">
    <property type="entry name" value="CBM60"/>
    <property type="match status" value="2"/>
</dbReference>
<dbReference type="Gene3D" id="2.60.60.40">
    <property type="match status" value="2"/>
</dbReference>
<gene>
    <name evidence="4" type="ORF">EAH89_21190</name>
</gene>
<dbReference type="SUPFAM" id="SSF51126">
    <property type="entry name" value="Pectin lyase-like"/>
    <property type="match status" value="1"/>
</dbReference>
<feature type="region of interest" description="Disordered" evidence="1">
    <location>
        <begin position="311"/>
        <end position="344"/>
    </location>
</feature>
<dbReference type="RefSeq" id="WP_140885735.1">
    <property type="nucleotide sequence ID" value="NZ_RCZP01000028.1"/>
</dbReference>
<dbReference type="EMBL" id="RCZP01000028">
    <property type="protein sequence ID" value="TPG49531.1"/>
    <property type="molecule type" value="Genomic_DNA"/>
</dbReference>
<reference evidence="4 5" key="1">
    <citation type="journal article" date="2019" name="Environ. Microbiol.">
        <title>Species interactions and distinct microbial communities in high Arctic permafrost affected cryosols are associated with the CH4 and CO2 gas fluxes.</title>
        <authorList>
            <person name="Altshuler I."/>
            <person name="Hamel J."/>
            <person name="Turney S."/>
            <person name="Magnuson E."/>
            <person name="Levesque R."/>
            <person name="Greer C."/>
            <person name="Whyte L.G."/>
        </authorList>
    </citation>
    <scope>NUCLEOTIDE SEQUENCE [LARGE SCALE GENOMIC DNA]</scope>
    <source>
        <strain evidence="4 5">S9.3B</strain>
    </source>
</reference>
<evidence type="ECO:0000259" key="2">
    <source>
        <dbReference type="Pfam" id="PF13229"/>
    </source>
</evidence>
<dbReference type="InterPro" id="IPR012334">
    <property type="entry name" value="Pectin_lyas_fold"/>
</dbReference>
<feature type="domain" description="Carbohydrate binding module xylan-binding" evidence="3">
    <location>
        <begin position="464"/>
        <end position="549"/>
    </location>
</feature>
<name>A0A502FJD1_9PROT</name>
<feature type="domain" description="Carbohydrate binding module xylan-binding" evidence="3">
    <location>
        <begin position="345"/>
        <end position="429"/>
    </location>
</feature>
<dbReference type="Gene3D" id="2.160.20.10">
    <property type="entry name" value="Single-stranded right-handed beta-helix, Pectin lyase-like"/>
    <property type="match status" value="1"/>
</dbReference>
<dbReference type="AlphaFoldDB" id="A0A502FJD1"/>
<protein>
    <recommendedName>
        <fullName evidence="6">Right handed beta helix domain-containing protein</fullName>
    </recommendedName>
</protein>
<dbReference type="SMART" id="SM00710">
    <property type="entry name" value="PbH1"/>
    <property type="match status" value="5"/>
</dbReference>
<dbReference type="OrthoDB" id="7237303at2"/>
<dbReference type="Proteomes" id="UP000317078">
    <property type="component" value="Unassembled WGS sequence"/>
</dbReference>
<evidence type="ECO:0008006" key="6">
    <source>
        <dbReference type="Google" id="ProtNLM"/>
    </source>
</evidence>
<evidence type="ECO:0000313" key="4">
    <source>
        <dbReference type="EMBL" id="TPG49531.1"/>
    </source>
</evidence>
<feature type="domain" description="Right handed beta helix" evidence="2">
    <location>
        <begin position="125"/>
        <end position="275"/>
    </location>
</feature>
<organism evidence="4 5">
    <name type="scientific">Muricoccus nepalensis</name>
    <dbReference type="NCBI Taxonomy" id="1854500"/>
    <lineage>
        <taxon>Bacteria</taxon>
        <taxon>Pseudomonadati</taxon>
        <taxon>Pseudomonadota</taxon>
        <taxon>Alphaproteobacteria</taxon>
        <taxon>Acetobacterales</taxon>
        <taxon>Roseomonadaceae</taxon>
        <taxon>Muricoccus</taxon>
    </lineage>
</organism>
<dbReference type="InterPro" id="IPR006626">
    <property type="entry name" value="PbH1"/>
</dbReference>
<dbReference type="InterPro" id="IPR031768">
    <property type="entry name" value="CBM60_xylan-bd"/>
</dbReference>
<dbReference type="Pfam" id="PF13229">
    <property type="entry name" value="Beta_helix"/>
    <property type="match status" value="1"/>
</dbReference>
<accession>A0A502FJD1</accession>
<evidence type="ECO:0000313" key="5">
    <source>
        <dbReference type="Proteomes" id="UP000317078"/>
    </source>
</evidence>